<feature type="compositionally biased region" description="Pro residues" evidence="1">
    <location>
        <begin position="375"/>
        <end position="385"/>
    </location>
</feature>
<gene>
    <name evidence="3" type="ORF">DCS_07251</name>
</gene>
<protein>
    <recommendedName>
        <fullName evidence="5">Cell wall protein</fullName>
    </recommendedName>
</protein>
<dbReference type="InParanoid" id="A0A151GDX4"/>
<dbReference type="Gene3D" id="1.20.1280.140">
    <property type="match status" value="1"/>
</dbReference>
<dbReference type="GO" id="GO:0005576">
    <property type="term" value="C:extracellular region"/>
    <property type="evidence" value="ECO:0007669"/>
    <property type="project" value="TreeGrafter"/>
</dbReference>
<accession>A0A151GDX4</accession>
<name>A0A151GDX4_DRECN</name>
<sequence length="489" mass="50172">MRPITYGTILALASSGVLAGVINKRDSAIIINVLNEVKAAMSDVETSIKSFNGDLTSLDPANKKLDKVVTDGTDAVSGMKEQLTLVEAIGLQKLTEGLETEGKALVAAMIAKRDAFKEAGGCDGLRQSLKTMNSNSAALTKAIISKVPEEAQAIAQTQSSGLNKIMEETAKEFSEEKCPSKGPTASSASTNNGVEEEEAPQPTASVQATPTPEAGVATGSVETNGIEDDGQDDTEDTEDTEDIDDTKDNEGSPSPADVGQPPITTNGTDNTATMTNGTGNTAGSDAVPVVPISLPPPFPASNSTSNSTNLNSNATVAGNPVVQESNPVSNFAVEEAPPAANADSSAQPPAEAVVPPPAEAVVPPPADAADAAEQPPSPPVTPSMEPPVEVASMPPPPPAEVEVQEPAPRLPQGPMRPTRPMGSRGPRRHGGERALALAGKLSGSLDAIMSGFTADKPILEFDRATGRVSMTLKFGWTPNGGAPATAEEY</sequence>
<dbReference type="AlphaFoldDB" id="A0A151GDX4"/>
<evidence type="ECO:0008006" key="5">
    <source>
        <dbReference type="Google" id="ProtNLM"/>
    </source>
</evidence>
<evidence type="ECO:0000256" key="2">
    <source>
        <dbReference type="SAM" id="SignalP"/>
    </source>
</evidence>
<dbReference type="Pfam" id="PF12296">
    <property type="entry name" value="HsbA"/>
    <property type="match status" value="1"/>
</dbReference>
<keyword evidence="2" id="KW-0732">Signal</keyword>
<feature type="compositionally biased region" description="Basic and acidic residues" evidence="1">
    <location>
        <begin position="170"/>
        <end position="179"/>
    </location>
</feature>
<dbReference type="PANTHER" id="PTHR38123">
    <property type="entry name" value="CELL WALL SERINE-THREONINE-RICH GALACTOMANNOPROTEIN MP1 (AFU_ORTHOLOGUE AFUA_4G03240)"/>
    <property type="match status" value="1"/>
</dbReference>
<feature type="compositionally biased region" description="Low complexity" evidence="1">
    <location>
        <begin position="264"/>
        <end position="292"/>
    </location>
</feature>
<feature type="region of interest" description="Disordered" evidence="1">
    <location>
        <begin position="170"/>
        <end position="431"/>
    </location>
</feature>
<feature type="compositionally biased region" description="Low complexity" evidence="1">
    <location>
        <begin position="301"/>
        <end position="313"/>
    </location>
</feature>
<feature type="compositionally biased region" description="Polar residues" evidence="1">
    <location>
        <begin position="183"/>
        <end position="193"/>
    </location>
</feature>
<feature type="compositionally biased region" description="Pro residues" evidence="1">
    <location>
        <begin position="354"/>
        <end position="366"/>
    </location>
</feature>
<dbReference type="RefSeq" id="XP_040654640.1">
    <property type="nucleotide sequence ID" value="XM_040804536.1"/>
</dbReference>
<evidence type="ECO:0000313" key="4">
    <source>
        <dbReference type="Proteomes" id="UP000076580"/>
    </source>
</evidence>
<feature type="chain" id="PRO_5007580446" description="Cell wall protein" evidence="2">
    <location>
        <begin position="20"/>
        <end position="489"/>
    </location>
</feature>
<dbReference type="PANTHER" id="PTHR38123:SF6">
    <property type="entry name" value="CELL WALL SERINE-THREONINE-RICH GALACTOMANNOPROTEIN MP1 (AFU_ORTHOLOGUE AFUA_4G03240)"/>
    <property type="match status" value="1"/>
</dbReference>
<comment type="caution">
    <text evidence="3">The sequence shown here is derived from an EMBL/GenBank/DDBJ whole genome shotgun (WGS) entry which is preliminary data.</text>
</comment>
<dbReference type="Proteomes" id="UP000076580">
    <property type="component" value="Chromosome 03"/>
</dbReference>
<keyword evidence="4" id="KW-1185">Reference proteome</keyword>
<dbReference type="GeneID" id="63719894"/>
<dbReference type="EMBL" id="LAYC01000003">
    <property type="protein sequence ID" value="KYK55288.1"/>
    <property type="molecule type" value="Genomic_DNA"/>
</dbReference>
<feature type="compositionally biased region" description="Acidic residues" evidence="1">
    <location>
        <begin position="225"/>
        <end position="247"/>
    </location>
</feature>
<reference evidence="3 4" key="1">
    <citation type="journal article" date="2016" name="Sci. Rep.">
        <title>Insights into Adaptations to a Near-Obligate Nematode Endoparasitic Lifestyle from the Finished Genome of Drechmeria coniospora.</title>
        <authorList>
            <person name="Zhang L."/>
            <person name="Zhou Z."/>
            <person name="Guo Q."/>
            <person name="Fokkens L."/>
            <person name="Miskei M."/>
            <person name="Pocsi I."/>
            <person name="Zhang W."/>
            <person name="Chen M."/>
            <person name="Wang L."/>
            <person name="Sun Y."/>
            <person name="Donzelli B.G."/>
            <person name="Gibson D.M."/>
            <person name="Nelson D.R."/>
            <person name="Luo J.G."/>
            <person name="Rep M."/>
            <person name="Liu H."/>
            <person name="Yang S."/>
            <person name="Wang J."/>
            <person name="Krasnoff S.B."/>
            <person name="Xu Y."/>
            <person name="Molnar I."/>
            <person name="Lin M."/>
        </authorList>
    </citation>
    <scope>NUCLEOTIDE SEQUENCE [LARGE SCALE GENOMIC DNA]</scope>
    <source>
        <strain evidence="3 4">ARSEF 6962</strain>
    </source>
</reference>
<feature type="signal peptide" evidence="2">
    <location>
        <begin position="1"/>
        <end position="19"/>
    </location>
</feature>
<feature type="compositionally biased region" description="Low complexity" evidence="1">
    <location>
        <begin position="344"/>
        <end position="353"/>
    </location>
</feature>
<organism evidence="3 4">
    <name type="scientific">Drechmeria coniospora</name>
    <name type="common">Nematophagous fungus</name>
    <name type="synonym">Meria coniospora</name>
    <dbReference type="NCBI Taxonomy" id="98403"/>
    <lineage>
        <taxon>Eukaryota</taxon>
        <taxon>Fungi</taxon>
        <taxon>Dikarya</taxon>
        <taxon>Ascomycota</taxon>
        <taxon>Pezizomycotina</taxon>
        <taxon>Sordariomycetes</taxon>
        <taxon>Hypocreomycetidae</taxon>
        <taxon>Hypocreales</taxon>
        <taxon>Ophiocordycipitaceae</taxon>
        <taxon>Drechmeria</taxon>
    </lineage>
</organism>
<dbReference type="InterPro" id="IPR021054">
    <property type="entry name" value="Cell_wall_mannoprotein_1"/>
</dbReference>
<evidence type="ECO:0000256" key="1">
    <source>
        <dbReference type="SAM" id="MobiDB-lite"/>
    </source>
</evidence>
<evidence type="ECO:0000313" key="3">
    <source>
        <dbReference type="EMBL" id="KYK55288.1"/>
    </source>
</evidence>
<dbReference type="STRING" id="98403.A0A151GDX4"/>
<proteinExistence type="predicted"/>